<dbReference type="Proteomes" id="UP000014760">
    <property type="component" value="Unassembled WGS sequence"/>
</dbReference>
<feature type="transmembrane region" description="Helical" evidence="1">
    <location>
        <begin position="127"/>
        <end position="151"/>
    </location>
</feature>
<evidence type="ECO:0000313" key="2">
    <source>
        <dbReference type="EnsemblMetazoa" id="CapteP206846"/>
    </source>
</evidence>
<proteinExistence type="predicted"/>
<organism evidence="2 3">
    <name type="scientific">Capitella teleta</name>
    <name type="common">Polychaete worm</name>
    <dbReference type="NCBI Taxonomy" id="283909"/>
    <lineage>
        <taxon>Eukaryota</taxon>
        <taxon>Metazoa</taxon>
        <taxon>Spiralia</taxon>
        <taxon>Lophotrochozoa</taxon>
        <taxon>Annelida</taxon>
        <taxon>Polychaeta</taxon>
        <taxon>Sedentaria</taxon>
        <taxon>Scolecida</taxon>
        <taxon>Capitellidae</taxon>
        <taxon>Capitella</taxon>
    </lineage>
</organism>
<accession>X2A914</accession>
<feature type="transmembrane region" description="Helical" evidence="1">
    <location>
        <begin position="264"/>
        <end position="286"/>
    </location>
</feature>
<dbReference type="OMA" id="TRYLTQN"/>
<feature type="transmembrane region" description="Helical" evidence="1">
    <location>
        <begin position="99"/>
        <end position="115"/>
    </location>
</feature>
<evidence type="ECO:0000256" key="1">
    <source>
        <dbReference type="SAM" id="Phobius"/>
    </source>
</evidence>
<feature type="transmembrane region" description="Helical" evidence="1">
    <location>
        <begin position="58"/>
        <end position="79"/>
    </location>
</feature>
<dbReference type="EnsemblMetazoa" id="CapteT206846">
    <property type="protein sequence ID" value="CapteP206846"/>
    <property type="gene ID" value="CapteG206846"/>
</dbReference>
<feature type="transmembrane region" description="Helical" evidence="1">
    <location>
        <begin position="206"/>
        <end position="226"/>
    </location>
</feature>
<dbReference type="EMBL" id="AMQN01011717">
    <property type="status" value="NOT_ANNOTATED_CDS"/>
    <property type="molecule type" value="Genomic_DNA"/>
</dbReference>
<sequence length="330" mass="37144">MTTLEIYASLLAGSWALLLADVVIICVFFDGFSDLFTNKASEALLVSPVPGTISVNDLSHWLLVYLFQLPWLIYAFVCLFRKYKGQAFCISAPVIPKRIFLLFSISSFLHYVWMICVDRQHFIPATVVMLVSSVLLFTCVAISLNALNVIGPDLLFDGYFRDIQMVRMFGQNLIGVFATWSNIVGLVELSIILHYNLGVPQPSATLIVQVVLLLEILVIFTVDVFLLQHHSRFFLALYLRTAVDTMYCIIRERDAYGEVTATRFTIFIVAFGMFTTKAAIIVRLYCKGGKSAVEPLTHHILERKDLNESMESFPISGATPSNTRSYQSFS</sequence>
<reference evidence="3" key="2">
    <citation type="journal article" date="2013" name="Nature">
        <title>Insights into bilaterian evolution from three spiralian genomes.</title>
        <authorList>
            <person name="Simakov O."/>
            <person name="Marletaz F."/>
            <person name="Cho S.J."/>
            <person name="Edsinger-Gonzales E."/>
            <person name="Havlak P."/>
            <person name="Hellsten U."/>
            <person name="Kuo D.H."/>
            <person name="Larsson T."/>
            <person name="Lv J."/>
            <person name="Arendt D."/>
            <person name="Savage R."/>
            <person name="Osoegawa K."/>
            <person name="de Jong P."/>
            <person name="Grimwood J."/>
            <person name="Chapman J.A."/>
            <person name="Shapiro H."/>
            <person name="Aerts A."/>
            <person name="Otillar R.P."/>
            <person name="Terry A.Y."/>
            <person name="Boore J.L."/>
            <person name="Grigoriev I.V."/>
            <person name="Lindberg D.R."/>
            <person name="Seaver E.C."/>
            <person name="Weisblat D.A."/>
            <person name="Putnam N.H."/>
            <person name="Rokhsar D.S."/>
        </authorList>
    </citation>
    <scope>NUCLEOTIDE SEQUENCE</scope>
    <source>
        <strain evidence="3">I ESC-2004</strain>
    </source>
</reference>
<keyword evidence="1" id="KW-0812">Transmembrane</keyword>
<keyword evidence="3" id="KW-1185">Reference proteome</keyword>
<protein>
    <submittedName>
        <fullName evidence="2">Uncharacterized protein</fullName>
    </submittedName>
</protein>
<dbReference type="PANTHER" id="PTHR33802:SF1">
    <property type="entry name" value="XK-RELATED PROTEIN"/>
    <property type="match status" value="1"/>
</dbReference>
<dbReference type="AlphaFoldDB" id="X2A914"/>
<keyword evidence="1" id="KW-1133">Transmembrane helix</keyword>
<feature type="transmembrane region" description="Helical" evidence="1">
    <location>
        <begin position="7"/>
        <end position="32"/>
    </location>
</feature>
<reference evidence="2" key="3">
    <citation type="submission" date="2015-06" db="UniProtKB">
        <authorList>
            <consortium name="EnsemblMetazoa"/>
        </authorList>
    </citation>
    <scope>IDENTIFICATION</scope>
</reference>
<dbReference type="HOGENOM" id="CLU_842642_0_0_1"/>
<reference evidence="3" key="1">
    <citation type="submission" date="2012-12" db="EMBL/GenBank/DDBJ databases">
        <authorList>
            <person name="Hellsten U."/>
            <person name="Grimwood J."/>
            <person name="Chapman J.A."/>
            <person name="Shapiro H."/>
            <person name="Aerts A."/>
            <person name="Otillar R.P."/>
            <person name="Terry A.Y."/>
            <person name="Boore J.L."/>
            <person name="Simakov O."/>
            <person name="Marletaz F."/>
            <person name="Cho S.-J."/>
            <person name="Edsinger-Gonzales E."/>
            <person name="Havlak P."/>
            <person name="Kuo D.-H."/>
            <person name="Larsson T."/>
            <person name="Lv J."/>
            <person name="Arendt D."/>
            <person name="Savage R."/>
            <person name="Osoegawa K."/>
            <person name="de Jong P."/>
            <person name="Lindberg D.R."/>
            <person name="Seaver E.C."/>
            <person name="Weisblat D.A."/>
            <person name="Putnam N.H."/>
            <person name="Grigoriev I.V."/>
            <person name="Rokhsar D.S."/>
        </authorList>
    </citation>
    <scope>NUCLEOTIDE SEQUENCE</scope>
    <source>
        <strain evidence="3">I ESC-2004</strain>
    </source>
</reference>
<dbReference type="PANTHER" id="PTHR33802">
    <property type="entry name" value="SI:CH211-161H7.5-RELATED"/>
    <property type="match status" value="1"/>
</dbReference>
<name>X2A914_CAPTE</name>
<evidence type="ECO:0000313" key="3">
    <source>
        <dbReference type="Proteomes" id="UP000014760"/>
    </source>
</evidence>
<keyword evidence="1" id="KW-0472">Membrane</keyword>
<feature type="transmembrane region" description="Helical" evidence="1">
    <location>
        <begin position="172"/>
        <end position="194"/>
    </location>
</feature>